<evidence type="ECO:0000256" key="1">
    <source>
        <dbReference type="SAM" id="Phobius"/>
    </source>
</evidence>
<dbReference type="Pfam" id="PF04205">
    <property type="entry name" value="FMN_bind"/>
    <property type="match status" value="1"/>
</dbReference>
<evidence type="ECO:0000259" key="2">
    <source>
        <dbReference type="SMART" id="SM00900"/>
    </source>
</evidence>
<dbReference type="InterPro" id="IPR007329">
    <property type="entry name" value="FMN-bd"/>
</dbReference>
<dbReference type="AlphaFoldDB" id="A0A6N3EWV7"/>
<organism evidence="3">
    <name type="scientific">Eubacterium limosum</name>
    <dbReference type="NCBI Taxonomy" id="1736"/>
    <lineage>
        <taxon>Bacteria</taxon>
        <taxon>Bacillati</taxon>
        <taxon>Bacillota</taxon>
        <taxon>Clostridia</taxon>
        <taxon>Eubacteriales</taxon>
        <taxon>Eubacteriaceae</taxon>
        <taxon>Eubacterium</taxon>
    </lineage>
</organism>
<dbReference type="EMBL" id="CACRTR010000012">
    <property type="protein sequence ID" value="VYU44638.1"/>
    <property type="molecule type" value="Genomic_DNA"/>
</dbReference>
<protein>
    <submittedName>
        <fullName evidence="3">FMN-binding domain protein</fullName>
    </submittedName>
</protein>
<reference evidence="3" key="1">
    <citation type="submission" date="2019-11" db="EMBL/GenBank/DDBJ databases">
        <authorList>
            <person name="Feng L."/>
        </authorList>
    </citation>
    <scope>NUCLEOTIDE SEQUENCE</scope>
    <source>
        <strain evidence="3">ElimosumLFYP34</strain>
    </source>
</reference>
<sequence>MGIVLGYISLLCFILLSAKIFTHKFHITKADKVLRILHQPLCCILTVSCIFHFIFVIPVFKTRNLFIYITGILIALLLIFMIFFCHVKRKNTVEWLKWHRVLAGVMFLLIVGHIAIYCFDFRDYQTKIKNIQLQGVDVSNIADGTYIGEYDAGYIYTKVEIIISNGTIENIILFEHENERGQAAEQVISNIVDTQAFPVDAITGATNSSKVIQKAIQNALEGATLKK</sequence>
<gene>
    <name evidence="3" type="ORF">ELLFYP34_00176</name>
</gene>
<dbReference type="Gene3D" id="3.90.1010.20">
    <property type="match status" value="1"/>
</dbReference>
<name>A0A6N3EWV7_EUBLI</name>
<feature type="transmembrane region" description="Helical" evidence="1">
    <location>
        <begin position="42"/>
        <end position="60"/>
    </location>
</feature>
<feature type="domain" description="FMN-binding" evidence="2">
    <location>
        <begin position="153"/>
        <end position="223"/>
    </location>
</feature>
<proteinExistence type="predicted"/>
<keyword evidence="1" id="KW-1133">Transmembrane helix</keyword>
<keyword evidence="1" id="KW-0472">Membrane</keyword>
<feature type="transmembrane region" description="Helical" evidence="1">
    <location>
        <begin position="66"/>
        <end position="86"/>
    </location>
</feature>
<dbReference type="GO" id="GO:0016020">
    <property type="term" value="C:membrane"/>
    <property type="evidence" value="ECO:0007669"/>
    <property type="project" value="InterPro"/>
</dbReference>
<dbReference type="SMART" id="SM00900">
    <property type="entry name" value="FMN_bind"/>
    <property type="match status" value="1"/>
</dbReference>
<evidence type="ECO:0000313" key="3">
    <source>
        <dbReference type="EMBL" id="VYU44638.1"/>
    </source>
</evidence>
<feature type="transmembrane region" description="Helical" evidence="1">
    <location>
        <begin position="6"/>
        <end position="22"/>
    </location>
</feature>
<dbReference type="GO" id="GO:0010181">
    <property type="term" value="F:FMN binding"/>
    <property type="evidence" value="ECO:0007669"/>
    <property type="project" value="InterPro"/>
</dbReference>
<feature type="transmembrane region" description="Helical" evidence="1">
    <location>
        <begin position="98"/>
        <end position="117"/>
    </location>
</feature>
<accession>A0A6N3EWV7</accession>
<keyword evidence="1" id="KW-0812">Transmembrane</keyword>